<reference evidence="28 29" key="1">
    <citation type="journal article" date="2009" name="Science">
        <title>Genome sequence, comparative analysis, and population genetics of the domestic horse.</title>
        <authorList>
            <consortium name="Broad Institute Genome Sequencing Platform"/>
            <consortium name="Broad Institute Whole Genome Assembly Team"/>
            <person name="Wade C.M."/>
            <person name="Giulotto E."/>
            <person name="Sigurdsson S."/>
            <person name="Zoli M."/>
            <person name="Gnerre S."/>
            <person name="Imsland F."/>
            <person name="Lear T.L."/>
            <person name="Adelson D.L."/>
            <person name="Bailey E."/>
            <person name="Bellone R.R."/>
            <person name="Bloecker H."/>
            <person name="Distl O."/>
            <person name="Edgar R.C."/>
            <person name="Garber M."/>
            <person name="Leeb T."/>
            <person name="Mauceli E."/>
            <person name="MacLeod J.N."/>
            <person name="Penedo M.C.T."/>
            <person name="Raison J.M."/>
            <person name="Sharpe T."/>
            <person name="Vogel J."/>
            <person name="Andersson L."/>
            <person name="Antczak D.F."/>
            <person name="Biagi T."/>
            <person name="Binns M.M."/>
            <person name="Chowdhary B.P."/>
            <person name="Coleman S.J."/>
            <person name="Della Valle G."/>
            <person name="Fryc S."/>
            <person name="Guerin G."/>
            <person name="Hasegawa T."/>
            <person name="Hill E.W."/>
            <person name="Jurka J."/>
            <person name="Kiialainen A."/>
            <person name="Lindgren G."/>
            <person name="Liu J."/>
            <person name="Magnani E."/>
            <person name="Mickelson J.R."/>
            <person name="Murray J."/>
            <person name="Nergadze S.G."/>
            <person name="Onofrio R."/>
            <person name="Pedroni S."/>
            <person name="Piras M.F."/>
            <person name="Raudsepp T."/>
            <person name="Rocchi M."/>
            <person name="Roeed K.H."/>
            <person name="Ryder O.A."/>
            <person name="Searle S."/>
            <person name="Skow L."/>
            <person name="Swinburne J.E."/>
            <person name="Syvaenen A.C."/>
            <person name="Tozaki T."/>
            <person name="Valberg S.J."/>
            <person name="Vaudin M."/>
            <person name="White J.R."/>
            <person name="Zody M.C."/>
            <person name="Lander E.S."/>
            <person name="Lindblad-Toh K."/>
        </authorList>
    </citation>
    <scope>NUCLEOTIDE SEQUENCE [LARGE SCALE GENOMIC DNA]</scope>
    <source>
        <strain evidence="28 29">Thoroughbred</strain>
    </source>
</reference>
<evidence type="ECO:0000256" key="3">
    <source>
        <dbReference type="ARBA" id="ARBA00005189"/>
    </source>
</evidence>
<comment type="pathway">
    <text evidence="2 25">Glycerolipid metabolism; ether lipid biosynthesis.</text>
</comment>
<dbReference type="GO" id="GO:0008610">
    <property type="term" value="P:lipid biosynthetic process"/>
    <property type="evidence" value="ECO:0000318"/>
    <property type="project" value="GO_Central"/>
</dbReference>
<dbReference type="FunFam" id="3.30.43.10:FF:000003">
    <property type="entry name" value="Alkylglycerone-phosphate synthase"/>
    <property type="match status" value="1"/>
</dbReference>
<dbReference type="Pfam" id="PF02913">
    <property type="entry name" value="FAD-oxidase_C"/>
    <property type="match status" value="1"/>
</dbReference>
<evidence type="ECO:0000256" key="1">
    <source>
        <dbReference type="ARBA" id="ARBA00001974"/>
    </source>
</evidence>
<comment type="cofactor">
    <cofactor evidence="1 23 25">
        <name>FAD</name>
        <dbReference type="ChEBI" id="CHEBI:57692"/>
    </cofactor>
</comment>
<dbReference type="InterPro" id="IPR016164">
    <property type="entry name" value="FAD-linked_Oxase-like_C"/>
</dbReference>
<comment type="subcellular location">
    <subcellularLocation>
        <location evidence="16">Peroxisome membrane</location>
    </subcellularLocation>
</comment>
<dbReference type="Gene3D" id="3.30.43.10">
    <property type="entry name" value="Uridine Diphospho-n-acetylenolpyruvylglucosamine Reductase, domain 2"/>
    <property type="match status" value="2"/>
</dbReference>
<dbReference type="PANTHER" id="PTHR46568:SF1">
    <property type="entry name" value="ALKYLDIHYDROXYACETONEPHOSPHATE SYNTHASE, PEROXISOMAL"/>
    <property type="match status" value="1"/>
</dbReference>
<evidence type="ECO:0000256" key="11">
    <source>
        <dbReference type="ARBA" id="ARBA00022946"/>
    </source>
</evidence>
<dbReference type="Pfam" id="PF01565">
    <property type="entry name" value="FAD_binding_4"/>
    <property type="match status" value="1"/>
</dbReference>
<dbReference type="InterPro" id="IPR016166">
    <property type="entry name" value="FAD-bd_PCMH"/>
</dbReference>
<evidence type="ECO:0000256" key="15">
    <source>
        <dbReference type="ARBA" id="ARBA00023140"/>
    </source>
</evidence>
<evidence type="ECO:0000256" key="5">
    <source>
        <dbReference type="ARBA" id="ARBA00011738"/>
    </source>
</evidence>
<feature type="binding site" evidence="22">
    <location>
        <position position="657"/>
    </location>
    <ligand>
        <name>substrate</name>
    </ligand>
</feature>
<keyword evidence="10 23" id="KW-0274">FAD</keyword>
<evidence type="ECO:0000256" key="20">
    <source>
        <dbReference type="ARBA" id="ARBA00058754"/>
    </source>
</evidence>
<dbReference type="FunFam" id="3.30.300.330:FF:000001">
    <property type="entry name" value="Alkylglycerone-phosphate synthase"/>
    <property type="match status" value="1"/>
</dbReference>
<dbReference type="PANTHER" id="PTHR46568">
    <property type="entry name" value="ALKYLDIHYDROXYACETONEPHOSPHATE SYNTHASE, PEROXISOMAL"/>
    <property type="match status" value="1"/>
</dbReference>
<reference evidence="28" key="3">
    <citation type="submission" date="2025-09" db="UniProtKB">
        <authorList>
            <consortium name="Ensembl"/>
        </authorList>
    </citation>
    <scope>IDENTIFICATION</scope>
    <source>
        <strain evidence="28">Thoroughbred</strain>
    </source>
</reference>
<dbReference type="Gene3D" id="3.30.70.3450">
    <property type="match status" value="1"/>
</dbReference>
<dbReference type="InterPro" id="IPR004113">
    <property type="entry name" value="FAD-bd_oxidored_4_C"/>
</dbReference>
<evidence type="ECO:0000313" key="28">
    <source>
        <dbReference type="Ensembl" id="ENSECAP00000090227.1"/>
    </source>
</evidence>
<dbReference type="Gene3D" id="3.30.160.650">
    <property type="match status" value="1"/>
</dbReference>
<evidence type="ECO:0000256" key="16">
    <source>
        <dbReference type="ARBA" id="ARBA00046271"/>
    </source>
</evidence>
<feature type="domain" description="FAD-binding PCMH-type" evidence="27">
    <location>
        <begin position="344"/>
        <end position="526"/>
    </location>
</feature>
<evidence type="ECO:0000256" key="25">
    <source>
        <dbReference type="RuleBase" id="RU363113"/>
    </source>
</evidence>
<dbReference type="InterPro" id="IPR016169">
    <property type="entry name" value="FAD-bd_PCMH_sub2"/>
</dbReference>
<evidence type="ECO:0000256" key="21">
    <source>
        <dbReference type="PIRSR" id="PIRSR625650-1"/>
    </source>
</evidence>
<feature type="binding site" evidence="23">
    <location>
        <begin position="445"/>
        <end position="451"/>
    </location>
    <ligand>
        <name>FAD</name>
        <dbReference type="ChEBI" id="CHEBI:57692"/>
    </ligand>
</feature>
<sequence length="800" mass="88794">MVAPGAALSDLSPAPSGPGRRHKAEAMAEAAAASVAGAGSGSVSCSGSGSAADRFRNRDPEQERAGRRLRVLSGHLRGRPREAVSTNECKARRAASAATAAPTATPAAHESGTIPKKRQEIMKWNGWGYNDSKFFFNKKGQIELSGKSTLKILFRGQPHGGVVKFMHSTSVAQGFAGLDPGCGPSTTHQAMLRQHPPQHNQMDLQLEYRAMCLGGALGRRRRRRRQKNDDWQQMLAQVPILKKRQKQVVQLFPGLHCFWYPLSGMSLPTFKEWIQNTLGVRVEHKSTSKASLNPSDTPPSIVNEDFLHDLKETNISYSQEADDRVFRAHGHCLHEIFLLREGMFQRIPDIVLWPTCHDDVVKIVNLACKYNLCIIPIGGGTSVSYALMCPADETRTIISLDTSQMNRILWVDENNLTVHVEAGITGQELERQLKESGYCTGHEPDSLEFSTVGGWVSTRASGMKKNIYGNIEDLVVHIKMVTPRGIIEKSCQGPRMSTGPDIHHFIMGSEGTLGVVTEATIKIRPIPEYQKYGSVAFPNFEQGVACLREIAKQRCAPASIRLMDNQQFQFGHALKPQVSSIFTSFLDGLKKFYITKFKGFDPNQLSVATLLFEGDREKVLQHEKQVYDIAAKFGGLAAGEDNGQRGYLLTYVIAYLRDLGLEYYVLGESFETSAPWDRVVDLCRNVKERITRECKEKGVQFAPLSTCRVTQTYDAGACVYFYFAFNYRGISDPLTVFEQTEAAAREEILANGGSLSHHHGVGKLRKQWLKESISDVGFGMLKSVKEYVDPNNIFGSRNLL</sequence>
<dbReference type="GeneTree" id="ENSGT00940000156112"/>
<keyword evidence="12" id="KW-0007">Acetylation</keyword>
<evidence type="ECO:0000256" key="7">
    <source>
        <dbReference type="ARBA" id="ARBA00022553"/>
    </source>
</evidence>
<evidence type="ECO:0000256" key="14">
    <source>
        <dbReference type="ARBA" id="ARBA00023136"/>
    </source>
</evidence>
<dbReference type="EC" id="2.5.1.26" evidence="25"/>
<keyword evidence="13 25" id="KW-0443">Lipid metabolism</keyword>
<keyword evidence="6 25" id="KW-0444">Lipid biosynthesis</keyword>
<feature type="binding site" evidence="23">
    <location>
        <begin position="458"/>
        <end position="461"/>
    </location>
    <ligand>
        <name>FAD</name>
        <dbReference type="ChEBI" id="CHEBI:57692"/>
    </ligand>
</feature>
<feature type="binding site" evidence="23">
    <location>
        <begin position="510"/>
        <end position="516"/>
    </location>
    <ligand>
        <name>FAD</name>
        <dbReference type="ChEBI" id="CHEBI:57692"/>
    </ligand>
</feature>
<keyword evidence="14" id="KW-0472">Membrane</keyword>
<dbReference type="Gene3D" id="3.30.300.330">
    <property type="match status" value="1"/>
</dbReference>
<feature type="binding site" evidence="23">
    <location>
        <begin position="376"/>
        <end position="382"/>
    </location>
    <ligand>
        <name>FAD</name>
        <dbReference type="ChEBI" id="CHEBI:57692"/>
    </ligand>
</feature>
<dbReference type="PROSITE" id="PS51387">
    <property type="entry name" value="FAD_PCMH"/>
    <property type="match status" value="1"/>
</dbReference>
<dbReference type="InterPro" id="IPR016171">
    <property type="entry name" value="Vanillyl_alc_oxidase_C-sub2"/>
</dbReference>
<dbReference type="Gene3D" id="3.30.465.10">
    <property type="match status" value="1"/>
</dbReference>
<evidence type="ECO:0000256" key="2">
    <source>
        <dbReference type="ARBA" id="ARBA00004670"/>
    </source>
</evidence>
<feature type="site" description="Important for enzyme activity" evidence="24">
    <location>
        <position position="561"/>
    </location>
</feature>
<feature type="active site" description="Proton donor/acceptor" evidence="21">
    <location>
        <position position="720"/>
    </location>
</feature>
<comment type="function">
    <text evidence="20">Catalyzes the exchange of the acyl chain in acyl-dihydroxyacetonephosphate (acyl-DHAP) for a long chain fatty alcohol, yielding the first ether linked intermediate, i.e. alkyl-dihydroxyacetonephosphate (alkyl-DHAP), in the pathway of ether lipid biosynthesis.</text>
</comment>
<accession>A0A9L0TT61</accession>
<keyword evidence="8 25" id="KW-0285">Flavoprotein</keyword>
<evidence type="ECO:0000256" key="22">
    <source>
        <dbReference type="PIRSR" id="PIRSR625650-2"/>
    </source>
</evidence>
<evidence type="ECO:0000256" key="24">
    <source>
        <dbReference type="PIRSR" id="PIRSR625650-4"/>
    </source>
</evidence>
<dbReference type="FunFam" id="1.10.45.10:FF:000002">
    <property type="entry name" value="Alkylglycerone-phosphate synthase"/>
    <property type="match status" value="1"/>
</dbReference>
<keyword evidence="11" id="KW-0809">Transit peptide</keyword>
<comment type="catalytic activity">
    <reaction evidence="17">
        <text>a long chain fatty alcohol + a 1-acylglycerone 3-phosphate = a 1-O-alkylglycerone 3-phosphate + a long-chain fatty acid + H(+)</text>
        <dbReference type="Rhea" id="RHEA:36171"/>
        <dbReference type="ChEBI" id="CHEBI:15378"/>
        <dbReference type="ChEBI" id="CHEBI:17135"/>
        <dbReference type="ChEBI" id="CHEBI:57534"/>
        <dbReference type="ChEBI" id="CHEBI:57560"/>
        <dbReference type="ChEBI" id="CHEBI:73315"/>
        <dbReference type="EC" id="2.5.1.26"/>
    </reaction>
    <physiologicalReaction direction="left-to-right" evidence="17">
        <dbReference type="Rhea" id="RHEA:36172"/>
    </physiologicalReaction>
</comment>
<dbReference type="Ensembl" id="ENSECAT00000106562.1">
    <property type="protein sequence ID" value="ENSECAP00000090227.1"/>
    <property type="gene ID" value="ENSECAG00000008695.4"/>
</dbReference>
<proteinExistence type="inferred from homology"/>
<feature type="compositionally biased region" description="Basic and acidic residues" evidence="26">
    <location>
        <begin position="53"/>
        <end position="66"/>
    </location>
</feature>
<gene>
    <name evidence="28" type="primary">AGPS</name>
</gene>
<name>A0A9L0TT61_HORSE</name>
<protein>
    <recommendedName>
        <fullName evidence="25">Alkylglycerone-phosphate synthase</fullName>
        <shortName evidence="25">Alkyl-DHAP synthase</shortName>
        <ecNumber evidence="25">2.5.1.26</ecNumber>
    </recommendedName>
</protein>
<dbReference type="SUPFAM" id="SSF56176">
    <property type="entry name" value="FAD-binding/transporter-associated domain-like"/>
    <property type="match status" value="1"/>
</dbReference>
<evidence type="ECO:0000259" key="27">
    <source>
        <dbReference type="PROSITE" id="PS51387"/>
    </source>
</evidence>
<dbReference type="GO" id="GO:0005777">
    <property type="term" value="C:peroxisome"/>
    <property type="evidence" value="ECO:0000318"/>
    <property type="project" value="GO_Central"/>
</dbReference>
<dbReference type="SUPFAM" id="SSF55103">
    <property type="entry name" value="FAD-linked oxidases, C-terminal domain"/>
    <property type="match status" value="1"/>
</dbReference>
<dbReference type="FunFam" id="3.30.70.3450:FF:000001">
    <property type="entry name" value="Alkylglycerone-phosphate synthase"/>
    <property type="match status" value="1"/>
</dbReference>
<evidence type="ECO:0000256" key="18">
    <source>
        <dbReference type="ARBA" id="ARBA00050511"/>
    </source>
</evidence>
<dbReference type="FunFam" id="3.30.465.10:FF:000011">
    <property type="entry name" value="Alkylglycerone-phosphate synthase"/>
    <property type="match status" value="1"/>
</dbReference>
<keyword evidence="9 25" id="KW-0808">Transferase</keyword>
<evidence type="ECO:0000256" key="26">
    <source>
        <dbReference type="SAM" id="MobiDB-lite"/>
    </source>
</evidence>
<evidence type="ECO:0000256" key="19">
    <source>
        <dbReference type="ARBA" id="ARBA00053007"/>
    </source>
</evidence>
<evidence type="ECO:0000313" key="29">
    <source>
        <dbReference type="Proteomes" id="UP000002281"/>
    </source>
</evidence>
<dbReference type="InterPro" id="IPR016167">
    <property type="entry name" value="FAD-bd_PCMH_sub1"/>
</dbReference>
<evidence type="ECO:0000256" key="9">
    <source>
        <dbReference type="ARBA" id="ARBA00022679"/>
    </source>
</evidence>
<comment type="catalytic activity">
    <reaction evidence="19">
        <text>hexadecan-1-ol + 1-hexadecanoylglycerone 3-phosphate = 1-O-hexadecylglycerone 3-phosphate + hexadecanoate + H(+)</text>
        <dbReference type="Rhea" id="RHEA:40659"/>
        <dbReference type="ChEBI" id="CHEBI:7896"/>
        <dbReference type="ChEBI" id="CHEBI:15378"/>
        <dbReference type="ChEBI" id="CHEBI:16125"/>
        <dbReference type="ChEBI" id="CHEBI:58303"/>
        <dbReference type="ChEBI" id="CHEBI:77429"/>
    </reaction>
    <physiologicalReaction direction="left-to-right" evidence="19">
        <dbReference type="Rhea" id="RHEA:40660"/>
    </physiologicalReaction>
</comment>
<dbReference type="GO" id="GO:0005778">
    <property type="term" value="C:peroxisomal membrane"/>
    <property type="evidence" value="ECO:0007669"/>
    <property type="project" value="UniProtKB-SubCell"/>
</dbReference>
<keyword evidence="29" id="KW-1185">Reference proteome</keyword>
<dbReference type="GO" id="GO:0008609">
    <property type="term" value="F:alkylglycerone-phosphate synthase activity"/>
    <property type="evidence" value="ECO:0000318"/>
    <property type="project" value="GO_Central"/>
</dbReference>
<reference evidence="28" key="2">
    <citation type="submission" date="2025-08" db="UniProtKB">
        <authorList>
            <consortium name="Ensembl"/>
        </authorList>
    </citation>
    <scope>IDENTIFICATION</scope>
    <source>
        <strain evidence="28">Thoroughbred</strain>
    </source>
</reference>
<evidence type="ECO:0000256" key="17">
    <source>
        <dbReference type="ARBA" id="ARBA00050094"/>
    </source>
</evidence>
<dbReference type="Proteomes" id="UP000002281">
    <property type="component" value="Chromosome 18"/>
</dbReference>
<comment type="catalytic activity">
    <reaction evidence="18">
        <text>1-hexadecanoylglycerone 3-phosphate + a long-chain fatty acid = a 1-acylglycerone 3-phosphate + hexadecanoate</text>
        <dbReference type="Rhea" id="RHEA:40727"/>
        <dbReference type="ChEBI" id="CHEBI:7896"/>
        <dbReference type="ChEBI" id="CHEBI:57534"/>
        <dbReference type="ChEBI" id="CHEBI:57560"/>
        <dbReference type="ChEBI" id="CHEBI:58303"/>
    </reaction>
    <physiologicalReaction direction="left-to-right" evidence="18">
        <dbReference type="Rhea" id="RHEA:40728"/>
    </physiologicalReaction>
</comment>
<feature type="compositionally biased region" description="Low complexity" evidence="26">
    <location>
        <begin position="27"/>
        <end position="52"/>
    </location>
</feature>
<dbReference type="GO" id="GO:0071949">
    <property type="term" value="F:FAD binding"/>
    <property type="evidence" value="ECO:0007669"/>
    <property type="project" value="InterPro"/>
</dbReference>
<evidence type="ECO:0000256" key="4">
    <source>
        <dbReference type="ARBA" id="ARBA00008000"/>
    </source>
</evidence>
<evidence type="ECO:0000256" key="13">
    <source>
        <dbReference type="ARBA" id="ARBA00023098"/>
    </source>
</evidence>
<organism evidence="28 29">
    <name type="scientific">Equus caballus</name>
    <name type="common">Horse</name>
    <dbReference type="NCBI Taxonomy" id="9796"/>
    <lineage>
        <taxon>Eukaryota</taxon>
        <taxon>Metazoa</taxon>
        <taxon>Chordata</taxon>
        <taxon>Craniata</taxon>
        <taxon>Vertebrata</taxon>
        <taxon>Euteleostomi</taxon>
        <taxon>Mammalia</taxon>
        <taxon>Eutheria</taxon>
        <taxon>Laurasiatheria</taxon>
        <taxon>Perissodactyla</taxon>
        <taxon>Equidae</taxon>
        <taxon>Equus</taxon>
    </lineage>
</organism>
<comment type="similarity">
    <text evidence="4 25">Belongs to the FAD-binding oxidoreductase/transferase type 4 family.</text>
</comment>
<feature type="region of interest" description="Disordered" evidence="26">
    <location>
        <begin position="1"/>
        <end position="73"/>
    </location>
</feature>
<evidence type="ECO:0000256" key="8">
    <source>
        <dbReference type="ARBA" id="ARBA00022630"/>
    </source>
</evidence>
<keyword evidence="7" id="KW-0597">Phosphoprotein</keyword>
<evidence type="ECO:0000256" key="10">
    <source>
        <dbReference type="ARBA" id="ARBA00022827"/>
    </source>
</evidence>
<dbReference type="Gene3D" id="1.10.45.10">
    <property type="entry name" value="Vanillyl-alcohol Oxidase, Chain A, domain 4"/>
    <property type="match status" value="1"/>
</dbReference>
<dbReference type="AlphaFoldDB" id="A0A9L0TT61"/>
<dbReference type="InterPro" id="IPR006094">
    <property type="entry name" value="Oxid_FAD_bind_N"/>
</dbReference>
<keyword evidence="15 25" id="KW-0576">Peroxisome</keyword>
<comment type="pathway">
    <text evidence="3">Lipid metabolism.</text>
</comment>
<dbReference type="InterPro" id="IPR025650">
    <property type="entry name" value="Alkyl-DHAP_Synthase"/>
</dbReference>
<comment type="function">
    <text evidence="25">Catalyzes the exchange of an acyl for a long-chain alkyl group and the formation of the ether bond in the biosynthesis of ether phospholipids.</text>
</comment>
<comment type="subunit">
    <text evidence="5 25">Homodimer.</text>
</comment>
<evidence type="ECO:0000256" key="6">
    <source>
        <dbReference type="ARBA" id="ARBA00022516"/>
    </source>
</evidence>
<dbReference type="InterPro" id="IPR036318">
    <property type="entry name" value="FAD-bd_PCMH-like_sf"/>
</dbReference>
<evidence type="ECO:0000256" key="12">
    <source>
        <dbReference type="ARBA" id="ARBA00022990"/>
    </source>
</evidence>
<evidence type="ECO:0000256" key="23">
    <source>
        <dbReference type="PIRSR" id="PIRSR625650-3"/>
    </source>
</evidence>